<keyword evidence="15" id="KW-1185">Reference proteome</keyword>
<dbReference type="InterPro" id="IPR002305">
    <property type="entry name" value="aa-tRNA-synth_Ic"/>
</dbReference>
<feature type="domain" description="Tyrosine--tRNA ligase SYY-like C-terminal" evidence="13">
    <location>
        <begin position="355"/>
        <end position="441"/>
    </location>
</feature>
<evidence type="ECO:0000256" key="3">
    <source>
        <dbReference type="ARBA" id="ARBA00022598"/>
    </source>
</evidence>
<evidence type="ECO:0000313" key="14">
    <source>
        <dbReference type="EMBL" id="AGA79587.1"/>
    </source>
</evidence>
<evidence type="ECO:0000256" key="12">
    <source>
        <dbReference type="PROSITE-ProRule" id="PRU00182"/>
    </source>
</evidence>
<feature type="binding site" evidence="11">
    <location>
        <position position="188"/>
    </location>
    <ligand>
        <name>L-tyrosine</name>
        <dbReference type="ChEBI" id="CHEBI:58315"/>
    </ligand>
</feature>
<evidence type="ECO:0000256" key="9">
    <source>
        <dbReference type="ARBA" id="ARBA00048248"/>
    </source>
</evidence>
<evidence type="ECO:0000256" key="1">
    <source>
        <dbReference type="ARBA" id="ARBA00004496"/>
    </source>
</evidence>
<name>L0G237_ECHVK</name>
<dbReference type="Gene3D" id="3.40.50.620">
    <property type="entry name" value="HUPs"/>
    <property type="match status" value="1"/>
</dbReference>
<dbReference type="CDD" id="cd00805">
    <property type="entry name" value="TyrRS_core"/>
    <property type="match status" value="1"/>
</dbReference>
<feature type="short sequence motif" description="'HIGH' region" evidence="11">
    <location>
        <begin position="51"/>
        <end position="60"/>
    </location>
</feature>
<dbReference type="Gene3D" id="3.10.290.10">
    <property type="entry name" value="RNA-binding S4 domain"/>
    <property type="match status" value="1"/>
</dbReference>
<dbReference type="AlphaFoldDB" id="L0G237"/>
<evidence type="ECO:0000256" key="4">
    <source>
        <dbReference type="ARBA" id="ARBA00022741"/>
    </source>
</evidence>
<dbReference type="HAMAP" id="MF_02006">
    <property type="entry name" value="Tyr_tRNA_synth_type1"/>
    <property type="match status" value="1"/>
</dbReference>
<dbReference type="SUPFAM" id="SSF52374">
    <property type="entry name" value="Nucleotidylyl transferase"/>
    <property type="match status" value="1"/>
</dbReference>
<dbReference type="InterPro" id="IPR024107">
    <property type="entry name" value="Tyr-tRNA-ligase_bac_1"/>
</dbReference>
<evidence type="ECO:0000313" key="15">
    <source>
        <dbReference type="Proteomes" id="UP000010796"/>
    </source>
</evidence>
<evidence type="ECO:0000256" key="6">
    <source>
        <dbReference type="ARBA" id="ARBA00022884"/>
    </source>
</evidence>
<dbReference type="KEGG" id="evi:Echvi_3366"/>
<dbReference type="PRINTS" id="PR01040">
    <property type="entry name" value="TRNASYNTHTYR"/>
</dbReference>
<evidence type="ECO:0000259" key="13">
    <source>
        <dbReference type="Pfam" id="PF22421"/>
    </source>
</evidence>
<dbReference type="GO" id="GO:0004831">
    <property type="term" value="F:tyrosine-tRNA ligase activity"/>
    <property type="evidence" value="ECO:0007669"/>
    <property type="project" value="UniProtKB-UniRule"/>
</dbReference>
<dbReference type="EC" id="6.1.1.1" evidence="11"/>
<evidence type="ECO:0000256" key="7">
    <source>
        <dbReference type="ARBA" id="ARBA00022917"/>
    </source>
</evidence>
<dbReference type="PANTHER" id="PTHR11766:SF0">
    <property type="entry name" value="TYROSINE--TRNA LIGASE, MITOCHONDRIAL"/>
    <property type="match status" value="1"/>
</dbReference>
<dbReference type="PATRIC" id="fig|926556.3.peg.3553"/>
<comment type="catalytic activity">
    <reaction evidence="9 11">
        <text>tRNA(Tyr) + L-tyrosine + ATP = L-tyrosyl-tRNA(Tyr) + AMP + diphosphate + H(+)</text>
        <dbReference type="Rhea" id="RHEA:10220"/>
        <dbReference type="Rhea" id="RHEA-COMP:9706"/>
        <dbReference type="Rhea" id="RHEA-COMP:9707"/>
        <dbReference type="ChEBI" id="CHEBI:15378"/>
        <dbReference type="ChEBI" id="CHEBI:30616"/>
        <dbReference type="ChEBI" id="CHEBI:33019"/>
        <dbReference type="ChEBI" id="CHEBI:58315"/>
        <dbReference type="ChEBI" id="CHEBI:78442"/>
        <dbReference type="ChEBI" id="CHEBI:78536"/>
        <dbReference type="ChEBI" id="CHEBI:456215"/>
        <dbReference type="EC" id="6.1.1.1"/>
    </reaction>
</comment>
<dbReference type="InterPro" id="IPR002307">
    <property type="entry name" value="Tyr-tRNA-ligase"/>
</dbReference>
<dbReference type="eggNOG" id="COG0162">
    <property type="taxonomic scope" value="Bacteria"/>
</dbReference>
<feature type="binding site" evidence="11">
    <location>
        <position position="247"/>
    </location>
    <ligand>
        <name>ATP</name>
        <dbReference type="ChEBI" id="CHEBI:30616"/>
    </ligand>
</feature>
<dbReference type="PANTHER" id="PTHR11766">
    <property type="entry name" value="TYROSYL-TRNA SYNTHETASE"/>
    <property type="match status" value="1"/>
</dbReference>
<keyword evidence="4 11" id="KW-0547">Nucleotide-binding</keyword>
<dbReference type="SUPFAM" id="SSF55174">
    <property type="entry name" value="Alpha-L RNA-binding motif"/>
    <property type="match status" value="1"/>
</dbReference>
<dbReference type="Gene3D" id="1.10.240.10">
    <property type="entry name" value="Tyrosyl-Transfer RNA Synthetase"/>
    <property type="match status" value="1"/>
</dbReference>
<keyword evidence="6 12" id="KW-0694">RNA-binding</keyword>
<keyword evidence="7 11" id="KW-0648">Protein biosynthesis</keyword>
<dbReference type="InterPro" id="IPR024088">
    <property type="entry name" value="Tyr-tRNA-ligase_bac-type"/>
</dbReference>
<dbReference type="FunFam" id="3.40.50.620:FF:000008">
    <property type="entry name" value="Tyrosine--tRNA ligase"/>
    <property type="match status" value="1"/>
</dbReference>
<evidence type="ECO:0000256" key="11">
    <source>
        <dbReference type="HAMAP-Rule" id="MF_02006"/>
    </source>
</evidence>
<dbReference type="Proteomes" id="UP000010796">
    <property type="component" value="Chromosome"/>
</dbReference>
<comment type="function">
    <text evidence="11">Catalyzes the attachment of tyrosine to tRNA(Tyr) in a two-step reaction: tyrosine is first activated by ATP to form Tyr-AMP and then transferred to the acceptor end of tRNA(Tyr).</text>
</comment>
<dbReference type="Pfam" id="PF22421">
    <property type="entry name" value="SYY_C-terminal"/>
    <property type="match status" value="1"/>
</dbReference>
<feature type="short sequence motif" description="'KMSKS' region" evidence="11">
    <location>
        <begin position="244"/>
        <end position="248"/>
    </location>
</feature>
<dbReference type="InterPro" id="IPR054608">
    <property type="entry name" value="SYY-like_C"/>
</dbReference>
<evidence type="ECO:0000256" key="8">
    <source>
        <dbReference type="ARBA" id="ARBA00023146"/>
    </source>
</evidence>
<organism evidence="14 15">
    <name type="scientific">Echinicola vietnamensis (strain DSM 17526 / LMG 23754 / KMM 6221)</name>
    <dbReference type="NCBI Taxonomy" id="926556"/>
    <lineage>
        <taxon>Bacteria</taxon>
        <taxon>Pseudomonadati</taxon>
        <taxon>Bacteroidota</taxon>
        <taxon>Cytophagia</taxon>
        <taxon>Cytophagales</taxon>
        <taxon>Cyclobacteriaceae</taxon>
        <taxon>Echinicola</taxon>
    </lineage>
</organism>
<dbReference type="GO" id="GO:0005524">
    <property type="term" value="F:ATP binding"/>
    <property type="evidence" value="ECO:0007669"/>
    <property type="project" value="UniProtKB-UniRule"/>
</dbReference>
<dbReference type="InterPro" id="IPR001412">
    <property type="entry name" value="aa-tRNA-synth_I_CS"/>
</dbReference>
<protein>
    <recommendedName>
        <fullName evidence="11">Tyrosine--tRNA ligase</fullName>
        <ecNumber evidence="11">6.1.1.1</ecNumber>
    </recommendedName>
    <alternativeName>
        <fullName evidence="11">Tyrosyl-tRNA synthetase</fullName>
        <shortName evidence="11">TyrRS</shortName>
    </alternativeName>
</protein>
<comment type="similarity">
    <text evidence="10 11">Belongs to the class-I aminoacyl-tRNA synthetase family. TyrS type 1 subfamily.</text>
</comment>
<dbReference type="GO" id="GO:0042803">
    <property type="term" value="F:protein homodimerization activity"/>
    <property type="evidence" value="ECO:0007669"/>
    <property type="project" value="UniProtKB-ARBA"/>
</dbReference>
<keyword evidence="2 11" id="KW-0963">Cytoplasm</keyword>
<reference evidence="15" key="1">
    <citation type="submission" date="2012-02" db="EMBL/GenBank/DDBJ databases">
        <title>The complete genome of Echinicola vietnamensis DSM 17526.</title>
        <authorList>
            <person name="Lucas S."/>
            <person name="Copeland A."/>
            <person name="Lapidus A."/>
            <person name="Glavina del Rio T."/>
            <person name="Dalin E."/>
            <person name="Tice H."/>
            <person name="Bruce D."/>
            <person name="Goodwin L."/>
            <person name="Pitluck S."/>
            <person name="Peters L."/>
            <person name="Ovchinnikova G."/>
            <person name="Teshima H."/>
            <person name="Kyrpides N."/>
            <person name="Mavromatis K."/>
            <person name="Ivanova N."/>
            <person name="Brettin T."/>
            <person name="Detter J.C."/>
            <person name="Han C."/>
            <person name="Larimer F."/>
            <person name="Land M."/>
            <person name="Hauser L."/>
            <person name="Markowitz V."/>
            <person name="Cheng J.-F."/>
            <person name="Hugenholtz P."/>
            <person name="Woyke T."/>
            <person name="Wu D."/>
            <person name="Brambilla E."/>
            <person name="Klenk H.-P."/>
            <person name="Eisen J.A."/>
        </authorList>
    </citation>
    <scope>NUCLEOTIDE SEQUENCE [LARGE SCALE GENOMIC DNA]</scope>
    <source>
        <strain evidence="15">DSM 17526 / LMG 23754 / KMM 6221</strain>
    </source>
</reference>
<accession>L0G237</accession>
<gene>
    <name evidence="11" type="primary">tyrS</name>
    <name evidence="14" type="ordered locus">Echvi_3366</name>
</gene>
<dbReference type="GO" id="GO:0003723">
    <property type="term" value="F:RNA binding"/>
    <property type="evidence" value="ECO:0007669"/>
    <property type="project" value="UniProtKB-KW"/>
</dbReference>
<dbReference type="PROSITE" id="PS00178">
    <property type="entry name" value="AA_TRNA_LIGASE_I"/>
    <property type="match status" value="1"/>
</dbReference>
<dbReference type="GO" id="GO:0005829">
    <property type="term" value="C:cytosol"/>
    <property type="evidence" value="ECO:0007669"/>
    <property type="project" value="TreeGrafter"/>
</dbReference>
<dbReference type="STRING" id="926556.Echvi_3366"/>
<dbReference type="EMBL" id="CP003346">
    <property type="protein sequence ID" value="AGA79587.1"/>
    <property type="molecule type" value="Genomic_DNA"/>
</dbReference>
<comment type="subcellular location">
    <subcellularLocation>
        <location evidence="1 11">Cytoplasm</location>
    </subcellularLocation>
</comment>
<dbReference type="GO" id="GO:0006437">
    <property type="term" value="P:tyrosyl-tRNA aminoacylation"/>
    <property type="evidence" value="ECO:0007669"/>
    <property type="project" value="UniProtKB-UniRule"/>
</dbReference>
<feature type="binding site" evidence="11">
    <location>
        <position position="184"/>
    </location>
    <ligand>
        <name>L-tyrosine</name>
        <dbReference type="ChEBI" id="CHEBI:58315"/>
    </ligand>
</feature>
<proteinExistence type="inferred from homology"/>
<comment type="subunit">
    <text evidence="11">Homodimer.</text>
</comment>
<sequence length="445" mass="50192">MQLYVRLKTLKDTMNNFIEELRWRGMVQDMTPELEEHLNKGITSAYLGFDPTADSLHIGHLVGVMTLLHFQRSGHKPIALVGGATGMIGDPSFKSAERNLLDKETLDSNIAGIQKQLGKFLNFADDKANRAELVNNYDWMAEFSFLEFIRDVGKHITVNYMMAKDSVKRRLEEGNGLSFTEFTYQLIQGYDFYHLWKNKNCTMQLGGSDQWGNIVTGTELIRRKEGGSAYALTVPLITKADGSKFGKTEGGSVWLDPDKTSPYAFYQFWLNVSDEDASKYIRIFTTLDKETIEKLEKDHAEAPHLRILQKEIAKEITIMVHSEKEYEMAVKASSILFGKSSTEDLAALDERTFLQVFEGVDQVELTMEAYKETTGILDLLGDKGQGVIFNSKGEARKMIQGGGVSINKNKLSDPQATTEGLELLQGKYLLVQKGKKNYFIIKIIN</sequence>
<dbReference type="InterPro" id="IPR014729">
    <property type="entry name" value="Rossmann-like_a/b/a_fold"/>
</dbReference>
<evidence type="ECO:0000256" key="2">
    <source>
        <dbReference type="ARBA" id="ARBA00022490"/>
    </source>
</evidence>
<dbReference type="NCBIfam" id="TIGR00234">
    <property type="entry name" value="tyrS"/>
    <property type="match status" value="1"/>
</dbReference>
<keyword evidence="5 11" id="KW-0067">ATP-binding</keyword>
<evidence type="ECO:0000256" key="10">
    <source>
        <dbReference type="ARBA" id="ARBA00060965"/>
    </source>
</evidence>
<dbReference type="FunFam" id="1.10.240.10:FF:000001">
    <property type="entry name" value="Tyrosine--tRNA ligase"/>
    <property type="match status" value="1"/>
</dbReference>
<dbReference type="PROSITE" id="PS50889">
    <property type="entry name" value="S4"/>
    <property type="match status" value="1"/>
</dbReference>
<dbReference type="HOGENOM" id="CLU_024003_0_3_10"/>
<keyword evidence="3 11" id="KW-0436">Ligase</keyword>
<keyword evidence="8 11" id="KW-0030">Aminoacyl-tRNA synthetase</keyword>
<dbReference type="InterPro" id="IPR036986">
    <property type="entry name" value="S4_RNA-bd_sf"/>
</dbReference>
<feature type="binding site" evidence="11">
    <location>
        <position position="46"/>
    </location>
    <ligand>
        <name>L-tyrosine</name>
        <dbReference type="ChEBI" id="CHEBI:58315"/>
    </ligand>
</feature>
<dbReference type="Pfam" id="PF00579">
    <property type="entry name" value="tRNA-synt_1b"/>
    <property type="match status" value="1"/>
</dbReference>
<evidence type="ECO:0000256" key="5">
    <source>
        <dbReference type="ARBA" id="ARBA00022840"/>
    </source>
</evidence>